<organism evidence="5">
    <name type="scientific">Roseihalotalea indica</name>
    <dbReference type="NCBI Taxonomy" id="2867963"/>
    <lineage>
        <taxon>Bacteria</taxon>
        <taxon>Pseudomonadati</taxon>
        <taxon>Bacteroidota</taxon>
        <taxon>Cytophagia</taxon>
        <taxon>Cytophagales</taxon>
        <taxon>Catalimonadaceae</taxon>
        <taxon>Roseihalotalea</taxon>
    </lineage>
</organism>
<accession>A0AA49GRD1</accession>
<feature type="domain" description="HTH lacI-type" evidence="4">
    <location>
        <begin position="10"/>
        <end position="64"/>
    </location>
</feature>
<proteinExistence type="predicted"/>
<keyword evidence="2 5" id="KW-0238">DNA-binding</keyword>
<dbReference type="CDD" id="cd01392">
    <property type="entry name" value="HTH_LacI"/>
    <property type="match status" value="1"/>
</dbReference>
<dbReference type="EMBL" id="CP120682">
    <property type="protein sequence ID" value="WKN37305.1"/>
    <property type="molecule type" value="Genomic_DNA"/>
</dbReference>
<dbReference type="SUPFAM" id="SSF53822">
    <property type="entry name" value="Periplasmic binding protein-like I"/>
    <property type="match status" value="1"/>
</dbReference>
<name>A0AA49GRD1_9BACT</name>
<dbReference type="PANTHER" id="PTHR30146:SF144">
    <property type="entry name" value="LACI-FAMILY TRANSCRIPTION REGULATOR"/>
    <property type="match status" value="1"/>
</dbReference>
<dbReference type="PROSITE" id="PS00356">
    <property type="entry name" value="HTH_LACI_1"/>
    <property type="match status" value="1"/>
</dbReference>
<dbReference type="Pfam" id="PF00356">
    <property type="entry name" value="LacI"/>
    <property type="match status" value="1"/>
</dbReference>
<reference evidence="5" key="2">
    <citation type="journal article" date="2024" name="Antonie Van Leeuwenhoek">
        <title>Roseihalotalea indica gen. nov., sp. nov., a halophilic Bacteroidetes from mesopelagic Southwest Indian Ocean with higher carbohydrate metabolic potential.</title>
        <authorList>
            <person name="Chen B."/>
            <person name="Zhang M."/>
            <person name="Lin D."/>
            <person name="Ye J."/>
            <person name="Tang K."/>
        </authorList>
    </citation>
    <scope>NUCLEOTIDE SEQUENCE</scope>
    <source>
        <strain evidence="5">TK19036</strain>
    </source>
</reference>
<dbReference type="InterPro" id="IPR028082">
    <property type="entry name" value="Peripla_BP_I"/>
</dbReference>
<dbReference type="Pfam" id="PF13407">
    <property type="entry name" value="Peripla_BP_4"/>
    <property type="match status" value="1"/>
</dbReference>
<dbReference type="InterPro" id="IPR025997">
    <property type="entry name" value="SBP_2_dom"/>
</dbReference>
<gene>
    <name evidence="5" type="ORF">K4G66_01110</name>
</gene>
<protein>
    <submittedName>
        <fullName evidence="5">LacI family DNA-binding transcriptional regulator</fullName>
    </submittedName>
</protein>
<dbReference type="GO" id="GO:0000976">
    <property type="term" value="F:transcription cis-regulatory region binding"/>
    <property type="evidence" value="ECO:0007669"/>
    <property type="project" value="TreeGrafter"/>
</dbReference>
<evidence type="ECO:0000256" key="1">
    <source>
        <dbReference type="ARBA" id="ARBA00023015"/>
    </source>
</evidence>
<dbReference type="Gene3D" id="3.40.50.2300">
    <property type="match status" value="2"/>
</dbReference>
<keyword evidence="3" id="KW-0804">Transcription</keyword>
<evidence type="ECO:0000259" key="4">
    <source>
        <dbReference type="PROSITE" id="PS50932"/>
    </source>
</evidence>
<dbReference type="PANTHER" id="PTHR30146">
    <property type="entry name" value="LACI-RELATED TRANSCRIPTIONAL REPRESSOR"/>
    <property type="match status" value="1"/>
</dbReference>
<dbReference type="Gene3D" id="1.10.260.40">
    <property type="entry name" value="lambda repressor-like DNA-binding domains"/>
    <property type="match status" value="1"/>
</dbReference>
<sequence length="355" mass="41104">MKKNNEEVGVGVREIARRANVSIATVDRVIHNRTGVSEKTRKKIQGIIKDLNYQPNLLASRLASRKVYQFTTLIPEVSEETDFWEAPLRGIKKAEKEISQYGVSMKKHFFDLNDKASFVQQTRKILESKVDGILLAPSFIEESMQLAQACQEREIPYVFINSDIPNQDSLCYIGPHLVKSGYMTAHLMSYGMADGGKILVVNISKEIDNHHHLLRKEEGFRNYFKDHQKSNEIIKLDIRQTTYPEVEQQLMEAFNQHPDIQAVFATNSRVFSVAKFMEQAGKKDLLLIGYDFLKDNIEYLKKETIDFLICQKPEEQAYRGMMALYQHLFLGVNIDRVQYMPIDIITKENYEFYSN</sequence>
<reference evidence="5" key="1">
    <citation type="journal article" date="2023" name="Comput. Struct. Biotechnol. J.">
        <title>Discovery of a novel marine Bacteroidetes with a rich repertoire of carbohydrate-active enzymes.</title>
        <authorList>
            <person name="Chen B."/>
            <person name="Liu G."/>
            <person name="Chen Q."/>
            <person name="Wang H."/>
            <person name="Liu L."/>
            <person name="Tang K."/>
        </authorList>
    </citation>
    <scope>NUCLEOTIDE SEQUENCE</scope>
    <source>
        <strain evidence="5">TK19036</strain>
    </source>
</reference>
<dbReference type="SMART" id="SM00354">
    <property type="entry name" value="HTH_LACI"/>
    <property type="match status" value="1"/>
</dbReference>
<evidence type="ECO:0000256" key="3">
    <source>
        <dbReference type="ARBA" id="ARBA00023163"/>
    </source>
</evidence>
<evidence type="ECO:0000313" key="5">
    <source>
        <dbReference type="EMBL" id="WKN37305.1"/>
    </source>
</evidence>
<dbReference type="AlphaFoldDB" id="A0AA49GRD1"/>
<dbReference type="SUPFAM" id="SSF47413">
    <property type="entry name" value="lambda repressor-like DNA-binding domains"/>
    <property type="match status" value="1"/>
</dbReference>
<dbReference type="InterPro" id="IPR000843">
    <property type="entry name" value="HTH_LacI"/>
</dbReference>
<dbReference type="InterPro" id="IPR010982">
    <property type="entry name" value="Lambda_DNA-bd_dom_sf"/>
</dbReference>
<evidence type="ECO:0000256" key="2">
    <source>
        <dbReference type="ARBA" id="ARBA00023125"/>
    </source>
</evidence>
<dbReference type="CDD" id="cd06307">
    <property type="entry name" value="PBP1_sugar_binding"/>
    <property type="match status" value="1"/>
</dbReference>
<keyword evidence="1" id="KW-0805">Transcription regulation</keyword>
<dbReference type="GO" id="GO:0003700">
    <property type="term" value="F:DNA-binding transcription factor activity"/>
    <property type="evidence" value="ECO:0007669"/>
    <property type="project" value="TreeGrafter"/>
</dbReference>
<dbReference type="PROSITE" id="PS50932">
    <property type="entry name" value="HTH_LACI_2"/>
    <property type="match status" value="1"/>
</dbReference>